<evidence type="ECO:0000313" key="2">
    <source>
        <dbReference type="Proteomes" id="UP001319080"/>
    </source>
</evidence>
<name>A0AAP2GTT0_9BACT</name>
<dbReference type="PROSITE" id="PS51257">
    <property type="entry name" value="PROKAR_LIPOPROTEIN"/>
    <property type="match status" value="1"/>
</dbReference>
<reference evidence="1 2" key="1">
    <citation type="submission" date="2021-05" db="EMBL/GenBank/DDBJ databases">
        <title>A Polyphasic approach of four new species of the genus Ohtaekwangia: Ohtaekwangia histidinii sp. nov., Ohtaekwangia cretensis sp. nov., Ohtaekwangia indiensis sp. nov., Ohtaekwangia reichenbachii sp. nov. from diverse environment.</title>
        <authorList>
            <person name="Octaviana S."/>
        </authorList>
    </citation>
    <scope>NUCLEOTIDE SEQUENCE [LARGE SCALE GENOMIC DNA]</scope>
    <source>
        <strain evidence="1 2">PWU5</strain>
    </source>
</reference>
<dbReference type="Proteomes" id="UP001319080">
    <property type="component" value="Unassembled WGS sequence"/>
</dbReference>
<gene>
    <name evidence="1" type="ORF">KK062_10280</name>
</gene>
<organism evidence="1 2">
    <name type="scientific">Dawidia cretensis</name>
    <dbReference type="NCBI Taxonomy" id="2782350"/>
    <lineage>
        <taxon>Bacteria</taxon>
        <taxon>Pseudomonadati</taxon>
        <taxon>Bacteroidota</taxon>
        <taxon>Cytophagia</taxon>
        <taxon>Cytophagales</taxon>
        <taxon>Chryseotaleaceae</taxon>
        <taxon>Dawidia</taxon>
    </lineage>
</organism>
<dbReference type="RefSeq" id="WP_254084203.1">
    <property type="nucleotide sequence ID" value="NZ_JAHESE010000007.1"/>
</dbReference>
<proteinExistence type="predicted"/>
<protein>
    <submittedName>
        <fullName evidence="1">Uncharacterized protein</fullName>
    </submittedName>
</protein>
<dbReference type="AlphaFoldDB" id="A0AAP2GTT0"/>
<sequence length="149" mass="16442">MMRRLASYSFILAVGLSIVACKPDQPAAIRQPVFQDVSFQQDYSKKYTTTDSTLVLNHVGTDRNGVVQILSSQGLLHPYAGESLYPGTLVADRSFRPLQNKKIRAFATYRQQLVYLDDKAVSGCPTGWGATWVLSAQPTPLNLNPEHVG</sequence>
<comment type="caution">
    <text evidence="1">The sequence shown here is derived from an EMBL/GenBank/DDBJ whole genome shotgun (WGS) entry which is preliminary data.</text>
</comment>
<dbReference type="EMBL" id="JAHESE010000007">
    <property type="protein sequence ID" value="MBT1708613.1"/>
    <property type="molecule type" value="Genomic_DNA"/>
</dbReference>
<evidence type="ECO:0000313" key="1">
    <source>
        <dbReference type="EMBL" id="MBT1708613.1"/>
    </source>
</evidence>
<keyword evidence="2" id="KW-1185">Reference proteome</keyword>
<accession>A0AAP2GTT0</accession>